<gene>
    <name evidence="11" type="primary">mdtK</name>
    <name evidence="11" type="ORF">Mal4_57290</name>
</gene>
<reference evidence="11 12" key="1">
    <citation type="submission" date="2019-02" db="EMBL/GenBank/DDBJ databases">
        <title>Deep-cultivation of Planctomycetes and their phenomic and genomic characterization uncovers novel biology.</title>
        <authorList>
            <person name="Wiegand S."/>
            <person name="Jogler M."/>
            <person name="Boedeker C."/>
            <person name="Pinto D."/>
            <person name="Vollmers J."/>
            <person name="Rivas-Marin E."/>
            <person name="Kohn T."/>
            <person name="Peeters S.H."/>
            <person name="Heuer A."/>
            <person name="Rast P."/>
            <person name="Oberbeckmann S."/>
            <person name="Bunk B."/>
            <person name="Jeske O."/>
            <person name="Meyerdierks A."/>
            <person name="Storesund J.E."/>
            <person name="Kallscheuer N."/>
            <person name="Luecker S."/>
            <person name="Lage O.M."/>
            <person name="Pohl T."/>
            <person name="Merkel B.J."/>
            <person name="Hornburger P."/>
            <person name="Mueller R.-W."/>
            <person name="Bruemmer F."/>
            <person name="Labrenz M."/>
            <person name="Spormann A.M."/>
            <person name="Op den Camp H."/>
            <person name="Overmann J."/>
            <person name="Amann R."/>
            <person name="Jetten M.S.M."/>
            <person name="Mascher T."/>
            <person name="Medema M.H."/>
            <person name="Devos D.P."/>
            <person name="Kaster A.-K."/>
            <person name="Ovreas L."/>
            <person name="Rohde M."/>
            <person name="Galperin M.Y."/>
            <person name="Jogler C."/>
        </authorList>
    </citation>
    <scope>NUCLEOTIDE SEQUENCE [LARGE SCALE GENOMIC DNA]</scope>
    <source>
        <strain evidence="11 12">Mal4</strain>
    </source>
</reference>
<evidence type="ECO:0000256" key="3">
    <source>
        <dbReference type="ARBA" id="ARBA00022449"/>
    </source>
</evidence>
<feature type="transmembrane region" description="Helical" evidence="10">
    <location>
        <begin position="372"/>
        <end position="396"/>
    </location>
</feature>
<dbReference type="PIRSF" id="PIRSF006603">
    <property type="entry name" value="DinF"/>
    <property type="match status" value="1"/>
</dbReference>
<feature type="transmembrane region" description="Helical" evidence="10">
    <location>
        <begin position="102"/>
        <end position="126"/>
    </location>
</feature>
<organism evidence="11 12">
    <name type="scientific">Maioricimonas rarisocia</name>
    <dbReference type="NCBI Taxonomy" id="2528026"/>
    <lineage>
        <taxon>Bacteria</taxon>
        <taxon>Pseudomonadati</taxon>
        <taxon>Planctomycetota</taxon>
        <taxon>Planctomycetia</taxon>
        <taxon>Planctomycetales</taxon>
        <taxon>Planctomycetaceae</taxon>
        <taxon>Maioricimonas</taxon>
    </lineage>
</organism>
<dbReference type="GO" id="GO:0005886">
    <property type="term" value="C:plasma membrane"/>
    <property type="evidence" value="ECO:0007669"/>
    <property type="project" value="UniProtKB-SubCell"/>
</dbReference>
<feature type="transmembrane region" description="Helical" evidence="10">
    <location>
        <begin position="176"/>
        <end position="199"/>
    </location>
</feature>
<keyword evidence="5 10" id="KW-0812">Transmembrane</keyword>
<feature type="transmembrane region" description="Helical" evidence="10">
    <location>
        <begin position="205"/>
        <end position="233"/>
    </location>
</feature>
<dbReference type="AlphaFoldDB" id="A0A517ZFZ2"/>
<feature type="transmembrane region" description="Helical" evidence="10">
    <location>
        <begin position="29"/>
        <end position="49"/>
    </location>
</feature>
<feature type="transmembrane region" description="Helical" evidence="10">
    <location>
        <begin position="435"/>
        <end position="457"/>
    </location>
</feature>
<evidence type="ECO:0000313" key="12">
    <source>
        <dbReference type="Proteomes" id="UP000320496"/>
    </source>
</evidence>
<evidence type="ECO:0000256" key="10">
    <source>
        <dbReference type="SAM" id="Phobius"/>
    </source>
</evidence>
<keyword evidence="2" id="KW-0813">Transport</keyword>
<keyword evidence="8 10" id="KW-0472">Membrane</keyword>
<dbReference type="GO" id="GO:0042910">
    <property type="term" value="F:xenobiotic transmembrane transporter activity"/>
    <property type="evidence" value="ECO:0007669"/>
    <property type="project" value="InterPro"/>
</dbReference>
<dbReference type="EMBL" id="CP036275">
    <property type="protein sequence ID" value="QDU41362.1"/>
    <property type="molecule type" value="Genomic_DNA"/>
</dbReference>
<keyword evidence="3" id="KW-0050">Antiport</keyword>
<sequence length="484" mass="52404">MSQSIQESDARPADESVPALAAPGSLRELWLVAMPLMISSGSLSLMHVVDRIFLTWVSVDALAASMPAGVFNWTVMSIPFGVAMYTNTFVAQYDGAGRHDRVVASLWQGGVLALLSGLLLLVGVPLAGPIFHAMGHAENVREMEIVYFRTLICGAVPMLLAAVLSSFFSGRGQTRVVMWVHLGSALLNAVLDYVLIFGAGPFPELGIFGAALATVLANVVACAVFGILVWRIARSEGYPLLEQRRVDLPLLGRLVRFGVPNGMQVLVDIGAFCVFVVVVGQLGTNELAATNIALNLNSLAFVPMFGLGTAVMTLVGRRIGQDEPLVAEKSTWSALRVSLFYMAFWAGTYLFLPDLLLMPYAAFARIDSFAEIRPVVVVLLRFVAIYSVFDALAIVFGSAIRGAGDTRFSFWWTLACGWCLLVLPAWWLSRNIPEHGLYGCWGAASVYITAMGVGFCLRFRGGLWKSMRVIESGEEAVPDDLPLP</sequence>
<dbReference type="InterPro" id="IPR002528">
    <property type="entry name" value="MATE_fam"/>
</dbReference>
<comment type="subcellular location">
    <subcellularLocation>
        <location evidence="1">Cell membrane</location>
        <topology evidence="1">Multi-pass membrane protein</topology>
    </subcellularLocation>
</comment>
<dbReference type="Proteomes" id="UP000320496">
    <property type="component" value="Chromosome"/>
</dbReference>
<dbReference type="GO" id="GO:0006811">
    <property type="term" value="P:monoatomic ion transport"/>
    <property type="evidence" value="ECO:0007669"/>
    <property type="project" value="UniProtKB-KW"/>
</dbReference>
<dbReference type="NCBIfam" id="TIGR00797">
    <property type="entry name" value="matE"/>
    <property type="match status" value="1"/>
</dbReference>
<dbReference type="PANTHER" id="PTHR43298:SF2">
    <property type="entry name" value="FMN_FAD EXPORTER YEEO-RELATED"/>
    <property type="match status" value="1"/>
</dbReference>
<dbReference type="Pfam" id="PF01554">
    <property type="entry name" value="MatE"/>
    <property type="match status" value="2"/>
</dbReference>
<feature type="transmembrane region" description="Helical" evidence="10">
    <location>
        <begin position="146"/>
        <end position="164"/>
    </location>
</feature>
<evidence type="ECO:0000256" key="8">
    <source>
        <dbReference type="ARBA" id="ARBA00023136"/>
    </source>
</evidence>
<proteinExistence type="predicted"/>
<feature type="transmembrane region" description="Helical" evidence="10">
    <location>
        <begin position="334"/>
        <end position="352"/>
    </location>
</feature>
<accession>A0A517ZFZ2</accession>
<dbReference type="PANTHER" id="PTHR43298">
    <property type="entry name" value="MULTIDRUG RESISTANCE PROTEIN NORM-RELATED"/>
    <property type="match status" value="1"/>
</dbReference>
<dbReference type="GO" id="GO:0015297">
    <property type="term" value="F:antiporter activity"/>
    <property type="evidence" value="ECO:0007669"/>
    <property type="project" value="UniProtKB-KW"/>
</dbReference>
<evidence type="ECO:0000256" key="2">
    <source>
        <dbReference type="ARBA" id="ARBA00022448"/>
    </source>
</evidence>
<keyword evidence="6 10" id="KW-1133">Transmembrane helix</keyword>
<feature type="transmembrane region" description="Helical" evidence="10">
    <location>
        <begin position="408"/>
        <end position="429"/>
    </location>
</feature>
<dbReference type="InterPro" id="IPR048279">
    <property type="entry name" value="MdtK-like"/>
</dbReference>
<feature type="transmembrane region" description="Helical" evidence="10">
    <location>
        <begin position="69"/>
        <end position="90"/>
    </location>
</feature>
<dbReference type="RefSeq" id="WP_145372668.1">
    <property type="nucleotide sequence ID" value="NZ_CP036275.1"/>
</dbReference>
<feature type="transmembrane region" description="Helical" evidence="10">
    <location>
        <begin position="254"/>
        <end position="280"/>
    </location>
</feature>
<dbReference type="KEGG" id="mri:Mal4_57290"/>
<keyword evidence="7" id="KW-0406">Ion transport</keyword>
<dbReference type="InterPro" id="IPR050222">
    <property type="entry name" value="MATE_MdtK"/>
</dbReference>
<evidence type="ECO:0000313" key="11">
    <source>
        <dbReference type="EMBL" id="QDU41362.1"/>
    </source>
</evidence>
<feature type="transmembrane region" description="Helical" evidence="10">
    <location>
        <begin position="292"/>
        <end position="314"/>
    </location>
</feature>
<evidence type="ECO:0000256" key="9">
    <source>
        <dbReference type="ARBA" id="ARBA00031636"/>
    </source>
</evidence>
<evidence type="ECO:0000256" key="4">
    <source>
        <dbReference type="ARBA" id="ARBA00022475"/>
    </source>
</evidence>
<evidence type="ECO:0000256" key="1">
    <source>
        <dbReference type="ARBA" id="ARBA00004651"/>
    </source>
</evidence>
<evidence type="ECO:0000256" key="5">
    <source>
        <dbReference type="ARBA" id="ARBA00022692"/>
    </source>
</evidence>
<dbReference type="OrthoDB" id="9805232at2"/>
<name>A0A517ZFZ2_9PLAN</name>
<keyword evidence="12" id="KW-1185">Reference proteome</keyword>
<keyword evidence="4" id="KW-1003">Cell membrane</keyword>
<protein>
    <recommendedName>
        <fullName evidence="9">Multidrug-efflux transporter</fullName>
    </recommendedName>
</protein>
<dbReference type="CDD" id="cd13133">
    <property type="entry name" value="MATE_like_7"/>
    <property type="match status" value="1"/>
</dbReference>
<evidence type="ECO:0000256" key="7">
    <source>
        <dbReference type="ARBA" id="ARBA00023065"/>
    </source>
</evidence>
<evidence type="ECO:0000256" key="6">
    <source>
        <dbReference type="ARBA" id="ARBA00022989"/>
    </source>
</evidence>